<proteinExistence type="predicted"/>
<sequence>MKNTGIVRKIDELGRIVIPKEMRNTLGLPTGSPIEFHVNGESIVLKKHENVCAVTGKVSDNNLELFGGQVVVSKDGAKVLLDSLTREAQRRGWVS</sequence>
<dbReference type="PANTHER" id="PTHR36432:SF4">
    <property type="entry name" value="TRANSITION STATE REGULATOR ABH-RELATED"/>
    <property type="match status" value="1"/>
</dbReference>
<dbReference type="Gene3D" id="2.10.260.10">
    <property type="match status" value="1"/>
</dbReference>
<evidence type="ECO:0000313" key="4">
    <source>
        <dbReference type="Proteomes" id="UP001260090"/>
    </source>
</evidence>
<dbReference type="InterPro" id="IPR052731">
    <property type="entry name" value="B_subtilis_Trans_State_Reg"/>
</dbReference>
<accession>A0ABD7ZYR4</accession>
<dbReference type="SMART" id="SM00966">
    <property type="entry name" value="SpoVT_AbrB"/>
    <property type="match status" value="1"/>
</dbReference>
<dbReference type="PANTHER" id="PTHR36432">
    <property type="match status" value="1"/>
</dbReference>
<name>A0ABD7ZYR4_9BACI</name>
<dbReference type="EMBL" id="CP119876">
    <property type="protein sequence ID" value="WMY18240.1"/>
    <property type="molecule type" value="Genomic_DNA"/>
</dbReference>
<dbReference type="Pfam" id="PF04014">
    <property type="entry name" value="MazE_antitoxin"/>
    <property type="match status" value="1"/>
</dbReference>
<dbReference type="AlphaFoldDB" id="A0ABD7ZYR4"/>
<dbReference type="NCBIfam" id="TIGR01439">
    <property type="entry name" value="lp_hng_hel_AbrB"/>
    <property type="match status" value="1"/>
</dbReference>
<evidence type="ECO:0000313" key="3">
    <source>
        <dbReference type="EMBL" id="WMY18240.1"/>
    </source>
</evidence>
<dbReference type="SUPFAM" id="SSF89447">
    <property type="entry name" value="AbrB/MazE/MraZ-like"/>
    <property type="match status" value="1"/>
</dbReference>
<reference evidence="3 4" key="1">
    <citation type="submission" date="2023-03" db="EMBL/GenBank/DDBJ databases">
        <title>Plant growth-promoting bacteria for biocontrol of bacterial wilt in tomato.</title>
        <authorList>
            <person name="Song J."/>
            <person name="Jin Y.J."/>
        </authorList>
    </citation>
    <scope>NUCLEOTIDE SEQUENCE [LARGE SCALE GENOMIC DNA]</scope>
    <source>
        <strain evidence="3 4">T36S-23</strain>
        <plasmid evidence="3 4">unnamed</plasmid>
    </source>
</reference>
<keyword evidence="3" id="KW-0614">Plasmid</keyword>
<geneLocation type="plasmid" evidence="3 4">
    <name>unnamed</name>
</geneLocation>
<dbReference type="GO" id="GO:0003677">
    <property type="term" value="F:DNA binding"/>
    <property type="evidence" value="ECO:0007669"/>
    <property type="project" value="UniProtKB-UniRule"/>
</dbReference>
<dbReference type="PROSITE" id="PS51740">
    <property type="entry name" value="SPOVT_ABRB"/>
    <property type="match status" value="1"/>
</dbReference>
<organism evidence="3 4">
    <name type="scientific">Bacillus tropicus</name>
    <dbReference type="NCBI Taxonomy" id="2026188"/>
    <lineage>
        <taxon>Bacteria</taxon>
        <taxon>Bacillati</taxon>
        <taxon>Bacillota</taxon>
        <taxon>Bacilli</taxon>
        <taxon>Bacillales</taxon>
        <taxon>Bacillaceae</taxon>
        <taxon>Bacillus</taxon>
        <taxon>Bacillus cereus group</taxon>
    </lineage>
</organism>
<dbReference type="InterPro" id="IPR037914">
    <property type="entry name" value="SpoVT-AbrB_sf"/>
</dbReference>
<keyword evidence="1 3" id="KW-0238">DNA-binding</keyword>
<feature type="domain" description="SpoVT-AbrB" evidence="2">
    <location>
        <begin position="5"/>
        <end position="50"/>
    </location>
</feature>
<evidence type="ECO:0000256" key="1">
    <source>
        <dbReference type="PROSITE-ProRule" id="PRU01076"/>
    </source>
</evidence>
<dbReference type="Proteomes" id="UP001260090">
    <property type="component" value="Plasmid unnamed"/>
</dbReference>
<dbReference type="InterPro" id="IPR007159">
    <property type="entry name" value="SpoVT-AbrB_dom"/>
</dbReference>
<protein>
    <submittedName>
        <fullName evidence="3">AbrB/MazE/SpoVT family DNA-binding domain-containing protein</fullName>
    </submittedName>
</protein>
<dbReference type="Pfam" id="PF18277">
    <property type="entry name" value="AbrB_C"/>
    <property type="match status" value="1"/>
</dbReference>
<gene>
    <name evidence="3" type="ORF">P3F89_27355</name>
</gene>
<evidence type="ECO:0000259" key="2">
    <source>
        <dbReference type="PROSITE" id="PS51740"/>
    </source>
</evidence>
<dbReference type="InterPro" id="IPR040678">
    <property type="entry name" value="AbrB_C"/>
</dbReference>